<dbReference type="RefSeq" id="WP_413266232.1">
    <property type="nucleotide sequence ID" value="NZ_JBHFNR010000206.1"/>
</dbReference>
<dbReference type="SUPFAM" id="SSF141571">
    <property type="entry name" value="Pentapeptide repeat-like"/>
    <property type="match status" value="2"/>
</dbReference>
<name>A0ABV4XXZ2_9CYAN</name>
<reference evidence="3 4" key="1">
    <citation type="submission" date="2024-09" db="EMBL/GenBank/DDBJ databases">
        <title>Floridaenema gen nov. (Aerosakkonemataceae, Aerosakkonematales ord. nov., Cyanobacteria) from benthic tropical and subtropical fresh waters, with the description of four new species.</title>
        <authorList>
            <person name="Moretto J.A."/>
            <person name="Berthold D.E."/>
            <person name="Lefler F.W."/>
            <person name="Huang I.-S."/>
            <person name="Laughinghouse H. IV."/>
        </authorList>
    </citation>
    <scope>NUCLEOTIDE SEQUENCE [LARGE SCALE GENOMIC DNA]</scope>
    <source>
        <strain evidence="3 4">BLCC-F50</strain>
    </source>
</reference>
<dbReference type="PANTHER" id="PTHR14136">
    <property type="entry name" value="BTB_POZ DOMAIN-CONTAINING PROTEIN KCTD9"/>
    <property type="match status" value="1"/>
</dbReference>
<feature type="transmembrane region" description="Helical" evidence="1">
    <location>
        <begin position="92"/>
        <end position="116"/>
    </location>
</feature>
<evidence type="ECO:0000313" key="3">
    <source>
        <dbReference type="EMBL" id="MFB2896606.1"/>
    </source>
</evidence>
<keyword evidence="1" id="KW-1133">Transmembrane helix</keyword>
<feature type="transmembrane region" description="Helical" evidence="1">
    <location>
        <begin position="280"/>
        <end position="299"/>
    </location>
</feature>
<feature type="transmembrane region" description="Helical" evidence="1">
    <location>
        <begin position="56"/>
        <end position="80"/>
    </location>
</feature>
<evidence type="ECO:0000313" key="4">
    <source>
        <dbReference type="Proteomes" id="UP001576784"/>
    </source>
</evidence>
<dbReference type="EMBL" id="JBHFNR010000206">
    <property type="protein sequence ID" value="MFB2896606.1"/>
    <property type="molecule type" value="Genomic_DNA"/>
</dbReference>
<feature type="transmembrane region" description="Helical" evidence="1">
    <location>
        <begin position="177"/>
        <end position="207"/>
    </location>
</feature>
<dbReference type="Pfam" id="PF00805">
    <property type="entry name" value="Pentapeptide"/>
    <property type="match status" value="3"/>
</dbReference>
<feature type="domain" description="CHAT" evidence="2">
    <location>
        <begin position="787"/>
        <end position="935"/>
    </location>
</feature>
<dbReference type="InterPro" id="IPR024983">
    <property type="entry name" value="CHAT_dom"/>
</dbReference>
<feature type="transmembrane region" description="Helical" evidence="1">
    <location>
        <begin position="128"/>
        <end position="146"/>
    </location>
</feature>
<dbReference type="Gene3D" id="2.160.20.80">
    <property type="entry name" value="E3 ubiquitin-protein ligase SopA"/>
    <property type="match status" value="3"/>
</dbReference>
<dbReference type="Proteomes" id="UP001576784">
    <property type="component" value="Unassembled WGS sequence"/>
</dbReference>
<evidence type="ECO:0000256" key="1">
    <source>
        <dbReference type="SAM" id="Phobius"/>
    </source>
</evidence>
<accession>A0ABV4XXZ2</accession>
<evidence type="ECO:0000259" key="2">
    <source>
        <dbReference type="Pfam" id="PF12770"/>
    </source>
</evidence>
<gene>
    <name evidence="3" type="ORF">ACE1CI_27140</name>
</gene>
<keyword evidence="1" id="KW-0472">Membrane</keyword>
<proteinExistence type="predicted"/>
<feature type="transmembrane region" description="Helical" evidence="1">
    <location>
        <begin position="214"/>
        <end position="233"/>
    </location>
</feature>
<organism evidence="3 4">
    <name type="scientific">Floridaenema flaviceps BLCC-F50</name>
    <dbReference type="NCBI Taxonomy" id="3153642"/>
    <lineage>
        <taxon>Bacteria</taxon>
        <taxon>Bacillati</taxon>
        <taxon>Cyanobacteriota</taxon>
        <taxon>Cyanophyceae</taxon>
        <taxon>Oscillatoriophycideae</taxon>
        <taxon>Aerosakkonematales</taxon>
        <taxon>Aerosakkonemataceae</taxon>
        <taxon>Floridanema</taxon>
        <taxon>Floridanema flaviceps</taxon>
    </lineage>
</organism>
<protein>
    <submittedName>
        <fullName evidence="3">Pentapeptide repeat-containing protein</fullName>
    </submittedName>
</protein>
<dbReference type="PANTHER" id="PTHR14136:SF17">
    <property type="entry name" value="BTB_POZ DOMAIN-CONTAINING PROTEIN KCTD9"/>
    <property type="match status" value="1"/>
</dbReference>
<comment type="caution">
    <text evidence="3">The sequence shown here is derived from an EMBL/GenBank/DDBJ whole genome shotgun (WGS) entry which is preliminary data.</text>
</comment>
<keyword evidence="1" id="KW-0812">Transmembrane</keyword>
<dbReference type="InterPro" id="IPR001646">
    <property type="entry name" value="5peptide_repeat"/>
</dbReference>
<keyword evidence="4" id="KW-1185">Reference proteome</keyword>
<sequence>MLSNLTQKNLQGISFKGRNLTGVDFSHADIRGADFTNANLTNADFSYAQAGLAREWVIGILILAAILSGISGAATVMAVYRTVSFLIIKPDAPLGVIPAFLSFLFILSINIFLLLITRKQGLQKTLGILASAVAIGLPLLGIFSSISNNNNRFLNLFRSFRMGNFVEVIRGGNGSEAAYIIVPLVMAVAATVTVILTLNLAVVLATFVGTKKEVQLIIVEALGIAAIITGLVTRNGARYLKNLTAEIGVIVLAIILAVALVLVSLSIVEEILKEDEKYGFLRQIAIAISTIGGTSFRHANLTNANLSYATLKSTDFRNANTTRTLWHKSLNLNQARVGNTILVNPKIRDLLVTGNGHQQDFVNANLRGANLIRADLSYANLKAADLSEATFQDACLEWVNFTQTQVIGADFTNSQITGACGLATWNIDSTTQLEWVDCRWIYLLEYPKPGTDDRERRPSSGEFAPGEFTSLFQEVLHTVDLIFQNGIDWKAFISTFKRVQVENKGTKLDVQSIENKGDGVVIVKVRIPPVANKGKLHSRFMQVYLENLKILEEKYQAELRGREEIIERYHQQNADILAVIKHLAARPIPTPLNNISDKLVLITFSEGDFATGFPVVMVQIWSDGHSLPIVLTGKLPPQPEIPQLYCQIQQIRNPQITASRIKGKKEQITNVSIRELGELAKLLEERINSWLNSQEFRLISDKLREKLNPKDEVRVILQSQNQQLLRLPWHLWDFFTVYRQAEIALSAAAGDRVNKSSTPRSKVRILAILGNSEGIDIVSDRQILEKLPDAETVFLVEPTREQLNKYLWDEQGWDILCFSGHSNSIADGTMGFIHINQTDKLSISELKNALMSAIERGLHLAIFNSCDGLGLAQQLDDLHIPQIIIWREPVPDKIAQEFLKNFLQAFSQSKSLYVSVRQAREILQGMEDRFSCASWLPVICQNQAEIPLKWREFIKNNQLEVEDLLANIQAALEAETSLLLEDKAEALEQVNILKEIGQNYKSREQQKLVKTALRILKVIVAEYPGAIKLAEEVNNLSLTYFIFGGNYENQPK</sequence>
<dbReference type="Pfam" id="PF12770">
    <property type="entry name" value="CHAT"/>
    <property type="match status" value="1"/>
</dbReference>
<dbReference type="InterPro" id="IPR051082">
    <property type="entry name" value="Pentapeptide-BTB/POZ_domain"/>
</dbReference>
<feature type="transmembrane region" description="Helical" evidence="1">
    <location>
        <begin position="245"/>
        <end position="268"/>
    </location>
</feature>